<proteinExistence type="predicted"/>
<dbReference type="InterPro" id="IPR007278">
    <property type="entry name" value="DUF397"/>
</dbReference>
<evidence type="ECO:0000313" key="2">
    <source>
        <dbReference type="EMBL" id="MBO2452237.1"/>
    </source>
</evidence>
<gene>
    <name evidence="2" type="ORF">J4573_34465</name>
</gene>
<evidence type="ECO:0000313" key="3">
    <source>
        <dbReference type="Proteomes" id="UP000669179"/>
    </source>
</evidence>
<comment type="caution">
    <text evidence="2">The sequence shown here is derived from an EMBL/GenBank/DDBJ whole genome shotgun (WGS) entry which is preliminary data.</text>
</comment>
<organism evidence="2 3">
    <name type="scientific">Actinomadura barringtoniae</name>
    <dbReference type="NCBI Taxonomy" id="1427535"/>
    <lineage>
        <taxon>Bacteria</taxon>
        <taxon>Bacillati</taxon>
        <taxon>Actinomycetota</taxon>
        <taxon>Actinomycetes</taxon>
        <taxon>Streptosporangiales</taxon>
        <taxon>Thermomonosporaceae</taxon>
        <taxon>Actinomadura</taxon>
    </lineage>
</organism>
<dbReference type="Proteomes" id="UP000669179">
    <property type="component" value="Unassembled WGS sequence"/>
</dbReference>
<keyword evidence="3" id="KW-1185">Reference proteome</keyword>
<sequence>MRAEQASPSPWIKSRHCGASNTCVEVRRLSGDTIAIRGEHQAGDPPAIVLTQRDWHSLIREIKTGALDSGHHSSG</sequence>
<accession>A0A939PH94</accession>
<evidence type="ECO:0000259" key="1">
    <source>
        <dbReference type="Pfam" id="PF04149"/>
    </source>
</evidence>
<dbReference type="RefSeq" id="WP_208260119.1">
    <property type="nucleotide sequence ID" value="NZ_JAGEOJ010000015.1"/>
</dbReference>
<name>A0A939PH94_9ACTN</name>
<protein>
    <submittedName>
        <fullName evidence="2">DUF397 domain-containing protein</fullName>
    </submittedName>
</protein>
<feature type="domain" description="DUF397" evidence="1">
    <location>
        <begin position="11"/>
        <end position="63"/>
    </location>
</feature>
<dbReference type="EMBL" id="JAGEOJ010000015">
    <property type="protein sequence ID" value="MBO2452237.1"/>
    <property type="molecule type" value="Genomic_DNA"/>
</dbReference>
<dbReference type="AlphaFoldDB" id="A0A939PH94"/>
<reference evidence="2" key="1">
    <citation type="submission" date="2021-03" db="EMBL/GenBank/DDBJ databases">
        <authorList>
            <person name="Kanchanasin P."/>
            <person name="Saeng-In P."/>
            <person name="Phongsopitanun W."/>
            <person name="Yuki M."/>
            <person name="Kudo T."/>
            <person name="Ohkuma M."/>
            <person name="Tanasupawat S."/>
        </authorList>
    </citation>
    <scope>NUCLEOTIDE SEQUENCE</scope>
    <source>
        <strain evidence="2">GKU 128</strain>
    </source>
</reference>
<dbReference type="Pfam" id="PF04149">
    <property type="entry name" value="DUF397"/>
    <property type="match status" value="1"/>
</dbReference>